<dbReference type="STRING" id="105231.A0A1Y1IGG1"/>
<evidence type="ECO:0000256" key="8">
    <source>
        <dbReference type="PROSITE-ProRule" id="PRU00607"/>
    </source>
</evidence>
<keyword evidence="10" id="KW-0315">Glutamine amidotransferase</keyword>
<evidence type="ECO:0000313" key="11">
    <source>
        <dbReference type="Proteomes" id="UP000054558"/>
    </source>
</evidence>
<evidence type="ECO:0000256" key="2">
    <source>
        <dbReference type="ARBA" id="ARBA00011083"/>
    </source>
</evidence>
<dbReference type="GO" id="GO:0034722">
    <property type="term" value="F:gamma-glutamyl-peptidase activity"/>
    <property type="evidence" value="ECO:0000318"/>
    <property type="project" value="GO_Central"/>
</dbReference>
<dbReference type="PROSITE" id="PS51273">
    <property type="entry name" value="GATASE_TYPE_1"/>
    <property type="match status" value="1"/>
</dbReference>
<comment type="subcellular location">
    <subcellularLocation>
        <location evidence="1">Secreted</location>
        <location evidence="1">Extracellular space</location>
    </subcellularLocation>
</comment>
<keyword evidence="11" id="KW-1185">Reference proteome</keyword>
<keyword evidence="6 8" id="KW-0378">Hydrolase</keyword>
<evidence type="ECO:0000256" key="5">
    <source>
        <dbReference type="ARBA" id="ARBA00022729"/>
    </source>
</evidence>
<dbReference type="GO" id="GO:0005773">
    <property type="term" value="C:vacuole"/>
    <property type="evidence" value="ECO:0000318"/>
    <property type="project" value="GO_Central"/>
</dbReference>
<dbReference type="SUPFAM" id="SSF52317">
    <property type="entry name" value="Class I glutamine amidotransferase-like"/>
    <property type="match status" value="1"/>
</dbReference>
<evidence type="ECO:0000256" key="1">
    <source>
        <dbReference type="ARBA" id="ARBA00004239"/>
    </source>
</evidence>
<evidence type="ECO:0000256" key="6">
    <source>
        <dbReference type="ARBA" id="ARBA00022801"/>
    </source>
</evidence>
<evidence type="ECO:0000256" key="7">
    <source>
        <dbReference type="PIRSR" id="PIRSR615527-1"/>
    </source>
</evidence>
<keyword evidence="4" id="KW-0964">Secreted</keyword>
<evidence type="ECO:0000313" key="10">
    <source>
        <dbReference type="EMBL" id="GAQ87228.1"/>
    </source>
</evidence>
<dbReference type="GO" id="GO:0016740">
    <property type="term" value="F:transferase activity"/>
    <property type="evidence" value="ECO:0007669"/>
    <property type="project" value="UniProtKB-KW"/>
</dbReference>
<name>A0A1Y1IGG1_KLENI</name>
<dbReference type="Pfam" id="PF07722">
    <property type="entry name" value="Peptidase_C26"/>
    <property type="match status" value="1"/>
</dbReference>
<dbReference type="EMBL" id="DF237289">
    <property type="protein sequence ID" value="GAQ87228.1"/>
    <property type="molecule type" value="Genomic_DNA"/>
</dbReference>
<dbReference type="OrthoDB" id="64220at2759"/>
<evidence type="ECO:0000256" key="9">
    <source>
        <dbReference type="SAM" id="SignalP"/>
    </source>
</evidence>
<reference evidence="10 11" key="1">
    <citation type="journal article" date="2014" name="Nat. Commun.">
        <title>Klebsormidium flaccidum genome reveals primary factors for plant terrestrial adaptation.</title>
        <authorList>
            <person name="Hori K."/>
            <person name="Maruyama F."/>
            <person name="Fujisawa T."/>
            <person name="Togashi T."/>
            <person name="Yamamoto N."/>
            <person name="Seo M."/>
            <person name="Sato S."/>
            <person name="Yamada T."/>
            <person name="Mori H."/>
            <person name="Tajima N."/>
            <person name="Moriyama T."/>
            <person name="Ikeuchi M."/>
            <person name="Watanabe M."/>
            <person name="Wada H."/>
            <person name="Kobayashi K."/>
            <person name="Saito M."/>
            <person name="Masuda T."/>
            <person name="Sasaki-Sekimoto Y."/>
            <person name="Mashiguchi K."/>
            <person name="Awai K."/>
            <person name="Shimojima M."/>
            <person name="Masuda S."/>
            <person name="Iwai M."/>
            <person name="Nobusawa T."/>
            <person name="Narise T."/>
            <person name="Kondo S."/>
            <person name="Saito H."/>
            <person name="Sato R."/>
            <person name="Murakawa M."/>
            <person name="Ihara Y."/>
            <person name="Oshima-Yamada Y."/>
            <person name="Ohtaka K."/>
            <person name="Satoh M."/>
            <person name="Sonobe K."/>
            <person name="Ishii M."/>
            <person name="Ohtani R."/>
            <person name="Kanamori-Sato M."/>
            <person name="Honoki R."/>
            <person name="Miyazaki D."/>
            <person name="Mochizuki H."/>
            <person name="Umetsu J."/>
            <person name="Higashi K."/>
            <person name="Shibata D."/>
            <person name="Kamiya Y."/>
            <person name="Sato N."/>
            <person name="Nakamura Y."/>
            <person name="Tabata S."/>
            <person name="Ida S."/>
            <person name="Kurokawa K."/>
            <person name="Ohta H."/>
        </authorList>
    </citation>
    <scope>NUCLEOTIDE SEQUENCE [LARGE SCALE GENOMIC DNA]</scope>
    <source>
        <strain evidence="10 11">NIES-2285</strain>
    </source>
</reference>
<feature type="chain" id="PRO_5012801732" description="folate gamma-glutamyl hydrolase" evidence="9">
    <location>
        <begin position="22"/>
        <end position="381"/>
    </location>
</feature>
<feature type="signal peptide" evidence="9">
    <location>
        <begin position="1"/>
        <end position="21"/>
    </location>
</feature>
<dbReference type="PANTHER" id="PTHR11315">
    <property type="entry name" value="PROTEASE FAMILY C26 GAMMA-GLUTAMYL HYDROLASE"/>
    <property type="match status" value="1"/>
</dbReference>
<dbReference type="EC" id="3.4.19.9" evidence="3 8"/>
<sequence length="381" mass="41902">MASLPCLVVLLLSLLVQLGTSAALDLAQAPAAAPENYFRPPHPLTQTPIVGMLTLPVTVPHQLKYGSASFAASYVRWIEAGGARVAPIHYDSSPEELYALLGSVNGVVWTGGLVDFNPTVDDPEGGKYLATTQAILEYVLARNEAGTYYPFWATCLGFERLTQLLARDVNSTIIDTVDAENLDINLNLTPAGWLSRMLGGMSYELFKEVASPLGHLAFNNHGLGITPAKFRGSSAYEYLKILSIDKDRNGKEFVSTVEGRSLPIYGTQWHPEKAAWEWDTRLRLSHVEHAVEFSSYLGSYFANECKFNNHTFASPEAEARALIYNWVPVPTGPITGIKSAYTNIYFFPADHSSWWAKHAKKVTFSLARAFGFEEELDSASG</sequence>
<feature type="active site" description="Proton donor" evidence="7">
    <location>
        <position position="270"/>
    </location>
</feature>
<dbReference type="Proteomes" id="UP000054558">
    <property type="component" value="Unassembled WGS sequence"/>
</dbReference>
<dbReference type="InterPro" id="IPR015527">
    <property type="entry name" value="Pept_C26_g-glut_hydrolase"/>
</dbReference>
<gene>
    <name evidence="10" type="ORF">KFL_003400010</name>
</gene>
<accession>A0A1Y1IGG1</accession>
<dbReference type="PROSITE" id="PS51275">
    <property type="entry name" value="PEPTIDASE_C26_GGH"/>
    <property type="match status" value="1"/>
</dbReference>
<dbReference type="GO" id="GO:0005576">
    <property type="term" value="C:extracellular region"/>
    <property type="evidence" value="ECO:0007669"/>
    <property type="project" value="UniProtKB-SubCell"/>
</dbReference>
<dbReference type="OMA" id="AKDWHPL"/>
<proteinExistence type="inferred from homology"/>
<feature type="active site" evidence="8">
    <location>
        <position position="270"/>
    </location>
</feature>
<organism evidence="10 11">
    <name type="scientific">Klebsormidium nitens</name>
    <name type="common">Green alga</name>
    <name type="synonym">Ulothrix nitens</name>
    <dbReference type="NCBI Taxonomy" id="105231"/>
    <lineage>
        <taxon>Eukaryota</taxon>
        <taxon>Viridiplantae</taxon>
        <taxon>Streptophyta</taxon>
        <taxon>Klebsormidiophyceae</taxon>
        <taxon>Klebsormidiales</taxon>
        <taxon>Klebsormidiaceae</taxon>
        <taxon>Klebsormidium</taxon>
    </lineage>
</organism>
<dbReference type="Gene3D" id="3.40.50.880">
    <property type="match status" value="1"/>
</dbReference>
<evidence type="ECO:0000256" key="4">
    <source>
        <dbReference type="ARBA" id="ARBA00022525"/>
    </source>
</evidence>
<keyword evidence="5 9" id="KW-0732">Signal</keyword>
<dbReference type="AlphaFoldDB" id="A0A1Y1IGG1"/>
<comment type="catalytic activity">
    <reaction evidence="8">
        <text>(6S)-5,6,7,8-tetrahydrofolyl-(gamma-L-Glu)(n) + (n-1) H2O = (6S)-5,6,7,8-tetrahydrofolate + (n-1) L-glutamate</text>
        <dbReference type="Rhea" id="RHEA:56784"/>
        <dbReference type="Rhea" id="RHEA-COMP:14738"/>
        <dbReference type="ChEBI" id="CHEBI:15377"/>
        <dbReference type="ChEBI" id="CHEBI:29985"/>
        <dbReference type="ChEBI" id="CHEBI:57453"/>
        <dbReference type="ChEBI" id="CHEBI:141005"/>
        <dbReference type="EC" id="3.4.19.9"/>
    </reaction>
</comment>
<dbReference type="InterPro" id="IPR011697">
    <property type="entry name" value="Peptidase_C26"/>
</dbReference>
<keyword evidence="10" id="KW-0808">Transferase</keyword>
<dbReference type="PANTHER" id="PTHR11315:SF19">
    <property type="entry name" value="FOLATE GAMMA-GLUTAMYL HYDROLASE"/>
    <property type="match status" value="1"/>
</dbReference>
<protein>
    <recommendedName>
        <fullName evidence="3 8">folate gamma-glutamyl hydrolase</fullName>
        <ecNumber evidence="3 8">3.4.19.9</ecNumber>
    </recommendedName>
</protein>
<dbReference type="InterPro" id="IPR029062">
    <property type="entry name" value="Class_I_gatase-like"/>
</dbReference>
<feature type="active site" description="Nucleophile" evidence="7 8">
    <location>
        <position position="155"/>
    </location>
</feature>
<comment type="similarity">
    <text evidence="2">Belongs to the peptidase C26 family.</text>
</comment>
<dbReference type="GO" id="GO:0046900">
    <property type="term" value="P:tetrahydrofolylpolyglutamate metabolic process"/>
    <property type="evidence" value="ECO:0000318"/>
    <property type="project" value="GO_Central"/>
</dbReference>
<evidence type="ECO:0000256" key="3">
    <source>
        <dbReference type="ARBA" id="ARBA00012886"/>
    </source>
</evidence>